<proteinExistence type="inferred from homology"/>
<reference evidence="3" key="1">
    <citation type="submission" date="2021-01" db="UniProtKB">
        <authorList>
            <consortium name="EnsemblMetazoa"/>
        </authorList>
    </citation>
    <scope>IDENTIFICATION</scope>
</reference>
<keyword evidence="1" id="KW-0408">Iron</keyword>
<dbReference type="GO" id="GO:0016491">
    <property type="term" value="F:oxidoreductase activity"/>
    <property type="evidence" value="ECO:0007669"/>
    <property type="project" value="UniProtKB-KW"/>
</dbReference>
<comment type="similarity">
    <text evidence="1">Belongs to the iron/ascorbate-dependent oxidoreductase family.</text>
</comment>
<keyword evidence="4" id="KW-1185">Reference proteome</keyword>
<dbReference type="PROSITE" id="PS51471">
    <property type="entry name" value="FE2OG_OXY"/>
    <property type="match status" value="1"/>
</dbReference>
<dbReference type="OrthoDB" id="5965607at2759"/>
<dbReference type="InterPro" id="IPR050231">
    <property type="entry name" value="Iron_ascorbate_oxido_reductase"/>
</dbReference>
<dbReference type="AlphaFoldDB" id="A0A7M5UYF4"/>
<evidence type="ECO:0000313" key="4">
    <source>
        <dbReference type="Proteomes" id="UP000594262"/>
    </source>
</evidence>
<feature type="domain" description="Fe2OG dioxygenase" evidence="2">
    <location>
        <begin position="181"/>
        <end position="289"/>
    </location>
</feature>
<sequence length="320" mass="36429">MPEKLFPIVDISYLSNNFEDSAQWKDNIQFQNDLKIKQLAQELRAGFETWGFLYIKGHNIPGNLVNNVFGQSKTFFDRPYDHKSKYPRGEGIGEGWLGSENEVFDPSLPRDMKEAFDFRPNTEIPDKLSKDMPNLVGGMTELFDHCTELSLKFLRLLAVALDIDTEKYAASHSNMGRCEKNGTSLRSLYYPAIKDTVITDKDRRCREHTDYGTITLLFQDEVGGLEVLSPTGEFVKAVPIPGSIVINAGDMLKDWSHGQYKATIHRVVTSTDQNKCTIARQSMAFFCHPNFDIDIGENEEKINVFDHISKRFNETIIPTN</sequence>
<keyword evidence="1" id="KW-0479">Metal-binding</keyword>
<evidence type="ECO:0000313" key="3">
    <source>
        <dbReference type="EnsemblMetazoa" id="CLYHEMP004543.6"/>
    </source>
</evidence>
<accession>A0A7M5UYF4</accession>
<keyword evidence="1" id="KW-0560">Oxidoreductase</keyword>
<dbReference type="Pfam" id="PF14226">
    <property type="entry name" value="DIOX_N"/>
    <property type="match status" value="1"/>
</dbReference>
<dbReference type="InterPro" id="IPR027443">
    <property type="entry name" value="IPNS-like_sf"/>
</dbReference>
<protein>
    <recommendedName>
        <fullName evidence="2">Fe2OG dioxygenase domain-containing protein</fullName>
    </recommendedName>
</protein>
<dbReference type="FunFam" id="2.60.120.330:FF:000038">
    <property type="entry name" value="Si:dkey-10o6.2"/>
    <property type="match status" value="1"/>
</dbReference>
<dbReference type="Gene3D" id="2.60.120.330">
    <property type="entry name" value="B-lactam Antibiotic, Isopenicillin N Synthase, Chain"/>
    <property type="match status" value="1"/>
</dbReference>
<dbReference type="EnsemblMetazoa" id="CLYHEMT004543.5">
    <property type="protein sequence ID" value="CLYHEMP004543.5"/>
    <property type="gene ID" value="CLYHEMG004543"/>
</dbReference>
<dbReference type="InterPro" id="IPR005123">
    <property type="entry name" value="Oxoglu/Fe-dep_dioxygenase_dom"/>
</dbReference>
<dbReference type="Pfam" id="PF03171">
    <property type="entry name" value="2OG-FeII_Oxy"/>
    <property type="match status" value="1"/>
</dbReference>
<evidence type="ECO:0000259" key="2">
    <source>
        <dbReference type="PROSITE" id="PS51471"/>
    </source>
</evidence>
<dbReference type="InterPro" id="IPR026992">
    <property type="entry name" value="DIOX_N"/>
</dbReference>
<name>A0A7M5UYF4_9CNID</name>
<dbReference type="InterPro" id="IPR044861">
    <property type="entry name" value="IPNS-like_FE2OG_OXY"/>
</dbReference>
<evidence type="ECO:0000256" key="1">
    <source>
        <dbReference type="RuleBase" id="RU003682"/>
    </source>
</evidence>
<dbReference type="PRINTS" id="PR00682">
    <property type="entry name" value="IPNSYNTHASE"/>
</dbReference>
<dbReference type="SUPFAM" id="SSF51197">
    <property type="entry name" value="Clavaminate synthase-like"/>
    <property type="match status" value="1"/>
</dbReference>
<dbReference type="Proteomes" id="UP000594262">
    <property type="component" value="Unplaced"/>
</dbReference>
<dbReference type="EnsemblMetazoa" id="CLYHEMT004543.6">
    <property type="protein sequence ID" value="CLYHEMP004543.6"/>
    <property type="gene ID" value="CLYHEMG004543"/>
</dbReference>
<dbReference type="GO" id="GO:0046872">
    <property type="term" value="F:metal ion binding"/>
    <property type="evidence" value="ECO:0007669"/>
    <property type="project" value="UniProtKB-KW"/>
</dbReference>
<organism evidence="3 4">
    <name type="scientific">Clytia hemisphaerica</name>
    <dbReference type="NCBI Taxonomy" id="252671"/>
    <lineage>
        <taxon>Eukaryota</taxon>
        <taxon>Metazoa</taxon>
        <taxon>Cnidaria</taxon>
        <taxon>Hydrozoa</taxon>
        <taxon>Hydroidolina</taxon>
        <taxon>Leptothecata</taxon>
        <taxon>Obeliida</taxon>
        <taxon>Clytiidae</taxon>
        <taxon>Clytia</taxon>
    </lineage>
</organism>
<dbReference type="PANTHER" id="PTHR47990">
    <property type="entry name" value="2-OXOGLUTARATE (2OG) AND FE(II)-DEPENDENT OXYGENASE SUPERFAMILY PROTEIN-RELATED"/>
    <property type="match status" value="1"/>
</dbReference>